<keyword evidence="11" id="KW-0325">Glycoprotein</keyword>
<evidence type="ECO:0000256" key="6">
    <source>
        <dbReference type="ARBA" id="ARBA00022692"/>
    </source>
</evidence>
<dbReference type="InterPro" id="IPR033121">
    <property type="entry name" value="PEPTIDASE_A1"/>
</dbReference>
<comment type="caution">
    <text evidence="13">The sequence shown here is derived from an EMBL/GenBank/DDBJ whole genome shotgun (WGS) entry which is preliminary data.</text>
</comment>
<evidence type="ECO:0000259" key="12">
    <source>
        <dbReference type="PROSITE" id="PS51767"/>
    </source>
</evidence>
<dbReference type="Pfam" id="PF13855">
    <property type="entry name" value="LRR_8"/>
    <property type="match status" value="1"/>
</dbReference>
<reference evidence="14" key="1">
    <citation type="submission" date="2013-09" db="EMBL/GenBank/DDBJ databases">
        <title>Corchorus olitorius genome sequencing.</title>
        <authorList>
            <person name="Alam M."/>
            <person name="Haque M.S."/>
            <person name="Islam M.S."/>
            <person name="Emdad E.M."/>
            <person name="Islam M.M."/>
            <person name="Ahmed B."/>
            <person name="Halim A."/>
            <person name="Hossen Q.M.M."/>
            <person name="Hossain M.Z."/>
            <person name="Ahmed R."/>
            <person name="Khan M.M."/>
            <person name="Islam R."/>
            <person name="Rashid M.M."/>
            <person name="Khan S.A."/>
            <person name="Rahman M.S."/>
            <person name="Alam M."/>
            <person name="Yahiya A.S."/>
            <person name="Khan M.S."/>
            <person name="Azam M.S."/>
            <person name="Haque T."/>
            <person name="Lashkar M.Z.H."/>
            <person name="Akhand A.I."/>
            <person name="Morshed G."/>
            <person name="Roy S."/>
            <person name="Uddin K.S."/>
            <person name="Rabeya T."/>
            <person name="Hossain A.S."/>
            <person name="Chowdhury A."/>
            <person name="Snigdha A.R."/>
            <person name="Mortoza M.S."/>
            <person name="Matin S.A."/>
            <person name="Hoque S.M.E."/>
            <person name="Islam M.K."/>
            <person name="Roy D.K."/>
            <person name="Haider R."/>
            <person name="Moosa M.M."/>
            <person name="Elias S.M."/>
            <person name="Hasan A.M."/>
            <person name="Jahan S."/>
            <person name="Shafiuddin M."/>
            <person name="Mahmood N."/>
            <person name="Shommy N.S."/>
        </authorList>
    </citation>
    <scope>NUCLEOTIDE SEQUENCE [LARGE SCALE GENOMIC DNA]</scope>
    <source>
        <strain evidence="14">cv. O-4</strain>
    </source>
</reference>
<feature type="domain" description="Peptidase A1" evidence="12">
    <location>
        <begin position="532"/>
        <end position="870"/>
    </location>
</feature>
<evidence type="ECO:0000256" key="8">
    <source>
        <dbReference type="ARBA" id="ARBA00022737"/>
    </source>
</evidence>
<dbReference type="FunFam" id="2.40.70.10:FF:000013">
    <property type="entry name" value="Aspartyl protease AED1"/>
    <property type="match status" value="1"/>
</dbReference>
<dbReference type="SUPFAM" id="SSF52058">
    <property type="entry name" value="L domain-like"/>
    <property type="match status" value="2"/>
</dbReference>
<evidence type="ECO:0000256" key="9">
    <source>
        <dbReference type="ARBA" id="ARBA00022989"/>
    </source>
</evidence>
<dbReference type="EMBL" id="AWUE01016349">
    <property type="protein sequence ID" value="OMO92553.1"/>
    <property type="molecule type" value="Genomic_DNA"/>
</dbReference>
<evidence type="ECO:0000313" key="14">
    <source>
        <dbReference type="Proteomes" id="UP000187203"/>
    </source>
</evidence>
<dbReference type="GO" id="GO:0009653">
    <property type="term" value="P:anatomical structure morphogenesis"/>
    <property type="evidence" value="ECO:0007669"/>
    <property type="project" value="UniProtKB-ARBA"/>
</dbReference>
<dbReference type="SUPFAM" id="SSF50630">
    <property type="entry name" value="Acid proteases"/>
    <property type="match status" value="1"/>
</dbReference>
<evidence type="ECO:0000313" key="13">
    <source>
        <dbReference type="EMBL" id="OMO92553.1"/>
    </source>
</evidence>
<dbReference type="FunFam" id="3.80.10.10:FF:000400">
    <property type="entry name" value="Nuclear pore complex protein NUP107"/>
    <property type="match status" value="1"/>
</dbReference>
<dbReference type="Pfam" id="PF14541">
    <property type="entry name" value="TAXi_C"/>
    <property type="match status" value="1"/>
</dbReference>
<organism evidence="13 14">
    <name type="scientific">Corchorus olitorius</name>
    <dbReference type="NCBI Taxonomy" id="93759"/>
    <lineage>
        <taxon>Eukaryota</taxon>
        <taxon>Viridiplantae</taxon>
        <taxon>Streptophyta</taxon>
        <taxon>Embryophyta</taxon>
        <taxon>Tracheophyta</taxon>
        <taxon>Spermatophyta</taxon>
        <taxon>Magnoliopsida</taxon>
        <taxon>eudicotyledons</taxon>
        <taxon>Gunneridae</taxon>
        <taxon>Pentapetalae</taxon>
        <taxon>rosids</taxon>
        <taxon>malvids</taxon>
        <taxon>Malvales</taxon>
        <taxon>Malvaceae</taxon>
        <taxon>Grewioideae</taxon>
        <taxon>Apeibeae</taxon>
        <taxon>Corchorus</taxon>
    </lineage>
</organism>
<keyword evidence="10" id="KW-0472">Membrane</keyword>
<dbReference type="Pfam" id="PF14543">
    <property type="entry name" value="TAXi_N"/>
    <property type="match status" value="1"/>
</dbReference>
<dbReference type="InterPro" id="IPR003591">
    <property type="entry name" value="Leu-rich_rpt_typical-subtyp"/>
</dbReference>
<dbReference type="FunFam" id="3.80.10.10:FF:000095">
    <property type="entry name" value="LRR receptor-like serine/threonine-protein kinase GSO1"/>
    <property type="match status" value="1"/>
</dbReference>
<accession>A0A1R3JCF9</accession>
<keyword evidence="8" id="KW-0677">Repeat</keyword>
<evidence type="ECO:0000256" key="5">
    <source>
        <dbReference type="ARBA" id="ARBA00022614"/>
    </source>
</evidence>
<dbReference type="PANTHER" id="PTHR48059">
    <property type="entry name" value="POLYGALACTURONASE INHIBITOR 1"/>
    <property type="match status" value="1"/>
</dbReference>
<evidence type="ECO:0000256" key="7">
    <source>
        <dbReference type="ARBA" id="ARBA00022729"/>
    </source>
</evidence>
<dbReference type="Proteomes" id="UP000187203">
    <property type="component" value="Unassembled WGS sequence"/>
</dbReference>
<keyword evidence="6" id="KW-0812">Transmembrane</keyword>
<evidence type="ECO:0000256" key="2">
    <source>
        <dbReference type="ARBA" id="ARBA00004479"/>
    </source>
</evidence>
<dbReference type="InterPro" id="IPR055414">
    <property type="entry name" value="LRR_R13L4/SHOC2-like"/>
</dbReference>
<dbReference type="Pfam" id="PF00560">
    <property type="entry name" value="LRR_1"/>
    <property type="match status" value="2"/>
</dbReference>
<dbReference type="InterPro" id="IPR032675">
    <property type="entry name" value="LRR_dom_sf"/>
</dbReference>
<dbReference type="PROSITE" id="PS51767">
    <property type="entry name" value="PEPTIDASE_A1"/>
    <property type="match status" value="1"/>
</dbReference>
<evidence type="ECO:0000256" key="1">
    <source>
        <dbReference type="ARBA" id="ARBA00004196"/>
    </source>
</evidence>
<keyword evidence="7" id="KW-0732">Signal</keyword>
<dbReference type="InterPro" id="IPR001611">
    <property type="entry name" value="Leu-rich_rpt"/>
</dbReference>
<name>A0A1R3JCF9_9ROSI</name>
<dbReference type="InterPro" id="IPR032799">
    <property type="entry name" value="TAXi_C"/>
</dbReference>
<evidence type="ECO:0000256" key="4">
    <source>
        <dbReference type="ARBA" id="ARBA00009592"/>
    </source>
</evidence>
<proteinExistence type="inferred from homology"/>
<comment type="similarity">
    <text evidence="4">Belongs to the RLP family.</text>
</comment>
<dbReference type="PANTHER" id="PTHR48059:SF30">
    <property type="entry name" value="OS06G0587000 PROTEIN"/>
    <property type="match status" value="1"/>
</dbReference>
<evidence type="ECO:0000256" key="10">
    <source>
        <dbReference type="ARBA" id="ARBA00023136"/>
    </source>
</evidence>
<dbReference type="InterPro" id="IPR021109">
    <property type="entry name" value="Peptidase_aspartic_dom_sf"/>
</dbReference>
<dbReference type="AlphaFoldDB" id="A0A1R3JCF9"/>
<dbReference type="GO" id="GO:0099402">
    <property type="term" value="P:plant organ development"/>
    <property type="evidence" value="ECO:0007669"/>
    <property type="project" value="UniProtKB-ARBA"/>
</dbReference>
<keyword evidence="9" id="KW-1133">Transmembrane helix</keyword>
<dbReference type="OrthoDB" id="2747330at2759"/>
<dbReference type="Gene3D" id="2.40.70.10">
    <property type="entry name" value="Acid Proteases"/>
    <property type="match status" value="2"/>
</dbReference>
<evidence type="ECO:0000256" key="3">
    <source>
        <dbReference type="ARBA" id="ARBA00007447"/>
    </source>
</evidence>
<gene>
    <name evidence="13" type="ORF">COLO4_17489</name>
</gene>
<dbReference type="Pfam" id="PF23598">
    <property type="entry name" value="LRR_14"/>
    <property type="match status" value="1"/>
</dbReference>
<dbReference type="SMART" id="SM00369">
    <property type="entry name" value="LRR_TYP"/>
    <property type="match status" value="6"/>
</dbReference>
<dbReference type="GO" id="GO:0016020">
    <property type="term" value="C:membrane"/>
    <property type="evidence" value="ECO:0007669"/>
    <property type="project" value="UniProtKB-SubCell"/>
</dbReference>
<comment type="subcellular location">
    <subcellularLocation>
        <location evidence="1">Cell envelope</location>
    </subcellularLocation>
    <subcellularLocation>
        <location evidence="2">Membrane</location>
        <topology evidence="2">Single-pass type I membrane protein</topology>
    </subcellularLocation>
</comment>
<sequence length="875" mass="95145">MGNNSFHGSLPDELGNLRRLNIINLSNNSISDEIPPWFGSIPPSIFNISSLEVIFLGHNKFSGSIPSIPRNISSLRVINITSNALDGNLPSEMFDKIPNLQGLYLSRNQLSGRIPPSLFKCQELIEIRLAYNRFEGNLPTGIGNLTLLKTLDIGANNLRGQIPWQIGSLPNLQILDLSENKLAGPIPPSIGNLTLLKYLDFSSNSFSVCNWVGVICGSNRHLRVTGLNLNGMGLVGTIPPHLGHLSFLSSLSVLNNSFHGSLPNQLANLRRLKYIDFGNNTISGELPSWIGSFTQLERLYLDRNNFTGEIPTSFCYFPKLETLALQHNNLQGQIPNAIGNLASLERFSLDGNQISGQIPREIGNLLNLEYLFNSENNFEGPIPSSIGNLTLLKTMEIESNSLSGSLPNEIGNLHNLVDLRGSYAFQAKATNLESKDLHHTHILQITSLLPSSVCESTAKAMDEKSTLEIIDKHGPCSGLSQDKANKAPSHAEILRQDQARADSIHSMLSRSSNIPKTRLQSKPGISPGAGKYQVSVGFGSPKTQLSLVFDVVSQLTWIQCQPCAGYCYDQNDPIFDPSKSSSYTYVSCPSGICNRVSSQGMRQGCSSSSICLYGDAQSNTTYSIGYLSKETLTLTSSGVFQGFLFGCGQRNNLITDGGAAGTLGLGRGWFSLVSQTANTYHKVFSYCLPSKAGSNGYLNFGDANLPNSIKFTPMSSSFDGTRYYGLDMVDIGVGGERLSIDRSVFSNSGTIIDSASLVTRLPPPAYKRVRQAFLAKMTRYPTAPAMEPLGTCFDFSGYSSVSIPTITMYFDGGVEMPIDARGILYFNKLSQVCLAISHTEDDDDVSIIGNFQQKGYEVVYDDANGRIGFAPGRCG</sequence>
<protein>
    <submittedName>
        <fullName evidence="13">Peptidase A1</fullName>
    </submittedName>
</protein>
<dbReference type="InterPro" id="IPR032861">
    <property type="entry name" value="TAXi_N"/>
</dbReference>
<comment type="similarity">
    <text evidence="3">Belongs to the peptidase A1 family.</text>
</comment>
<dbReference type="Gene3D" id="3.80.10.10">
    <property type="entry name" value="Ribonuclease Inhibitor"/>
    <property type="match status" value="5"/>
</dbReference>
<dbReference type="InterPro" id="IPR051848">
    <property type="entry name" value="PGIP"/>
</dbReference>
<keyword evidence="5" id="KW-0433">Leucine-rich repeat</keyword>
<keyword evidence="14" id="KW-1185">Reference proteome</keyword>
<evidence type="ECO:0000256" key="11">
    <source>
        <dbReference type="ARBA" id="ARBA00023180"/>
    </source>
</evidence>
<dbReference type="FunFam" id="3.80.10.10:FF:000041">
    <property type="entry name" value="LRR receptor-like serine/threonine-protein kinase ERECTA"/>
    <property type="match status" value="1"/>
</dbReference>